<evidence type="ECO:0000313" key="2">
    <source>
        <dbReference type="Proteomes" id="UP000789739"/>
    </source>
</evidence>
<dbReference type="Proteomes" id="UP000789739">
    <property type="component" value="Unassembled WGS sequence"/>
</dbReference>
<proteinExistence type="predicted"/>
<organism evidence="1 2">
    <name type="scientific">Paraglomus brasilianum</name>
    <dbReference type="NCBI Taxonomy" id="144538"/>
    <lineage>
        <taxon>Eukaryota</taxon>
        <taxon>Fungi</taxon>
        <taxon>Fungi incertae sedis</taxon>
        <taxon>Mucoromycota</taxon>
        <taxon>Glomeromycotina</taxon>
        <taxon>Glomeromycetes</taxon>
        <taxon>Paraglomerales</taxon>
        <taxon>Paraglomeraceae</taxon>
        <taxon>Paraglomus</taxon>
    </lineage>
</organism>
<keyword evidence="2" id="KW-1185">Reference proteome</keyword>
<protein>
    <submittedName>
        <fullName evidence="1">4479_t:CDS:1</fullName>
    </submittedName>
</protein>
<name>A0A9N9GX57_9GLOM</name>
<evidence type="ECO:0000313" key="1">
    <source>
        <dbReference type="EMBL" id="CAG8636159.1"/>
    </source>
</evidence>
<reference evidence="1" key="1">
    <citation type="submission" date="2021-06" db="EMBL/GenBank/DDBJ databases">
        <authorList>
            <person name="Kallberg Y."/>
            <person name="Tangrot J."/>
            <person name="Rosling A."/>
        </authorList>
    </citation>
    <scope>NUCLEOTIDE SEQUENCE</scope>
    <source>
        <strain evidence="1">BR232B</strain>
    </source>
</reference>
<gene>
    <name evidence="1" type="ORF">PBRASI_LOCUS9519</name>
</gene>
<accession>A0A9N9GX57</accession>
<comment type="caution">
    <text evidence="1">The sequence shown here is derived from an EMBL/GenBank/DDBJ whole genome shotgun (WGS) entry which is preliminary data.</text>
</comment>
<dbReference type="AlphaFoldDB" id="A0A9N9GX57"/>
<dbReference type="EMBL" id="CAJVPI010002116">
    <property type="protein sequence ID" value="CAG8636159.1"/>
    <property type="molecule type" value="Genomic_DNA"/>
</dbReference>
<sequence length="140" mass="16447">MTPPAQLKCLNAIRNWFYDKRRKFVTSKSQVSSYIYYNLKLHIVIGQELEDLFQPGLNLSWDGWKQLMGQFDVFCTNLLVEVGAIETTEKTMSLKDFYPGAIGNEMTLHMQQKFELWCITLNQIRQCFPLSVPYIIQNQR</sequence>